<keyword evidence="3" id="KW-1185">Reference proteome</keyword>
<dbReference type="EMBL" id="JAWRVI010000009">
    <property type="protein sequence ID" value="KAK4092101.1"/>
    <property type="molecule type" value="Genomic_DNA"/>
</dbReference>
<proteinExistence type="predicted"/>
<feature type="region of interest" description="Disordered" evidence="1">
    <location>
        <begin position="150"/>
        <end position="192"/>
    </location>
</feature>
<dbReference type="Proteomes" id="UP001287286">
    <property type="component" value="Unassembled WGS sequence"/>
</dbReference>
<evidence type="ECO:0008006" key="4">
    <source>
        <dbReference type="Google" id="ProtNLM"/>
    </source>
</evidence>
<protein>
    <recommendedName>
        <fullName evidence="4">Aminoglycoside phosphotransferase domain-containing protein</fullName>
    </recommendedName>
</protein>
<dbReference type="InterPro" id="IPR011009">
    <property type="entry name" value="Kinase-like_dom_sf"/>
</dbReference>
<sequence>MRQTGNHQLRSEAEPVAICDRLPACPHAVADQPRRLPFNNTLPRGARGTDVTFPTPCLGAAPFLPWPGRHELTWRIEFRRETLASCGKRQPATASAAVAQTPGTSTQCPGPPKTALPNTSMLASESIDSIACASSRAPVDRLVSSLRITPYKQPCRPPPKASQPSAPSLPRSPHPLATLAPPAMDDDNGNGGWSDSVDYQAYLSGLYPGTTWSLARLAGGLVNRTLRATLVSGAAPHRSLIVKHARPYVETAGPAWAFSTDRQWAPTHALRAPQAVEAAVLALWHHPEGALAPFRALRRDDADDDDFSNSSDIPAWHIPELIRHDRGPESALRLTPSARESSVLLLGDLGPLVNIVEFLLRAGSSSRDDADAEQIDAIATTVGRAFAVLHSPQLAARIASRPDAAAARLTHHLGRDVVRRACIEPLLARLSAPSRVGGGGGNDDGARRLYDRVVADFEGPEGYSYRECFTLGDFTPGSILLRDDALAPDGTQCDRTPIIVDWEFAQLNGRGVNGDMAQFLASMHCEILAASASASASSNNNNHIDGNNNGPAAHARLVRFVRAFCGAYRSSAGLRCRRDATDPDARLLRSALIMHGREVVNQAHDMHAASPRFAAMVSRGAACIELAGDDMAAFVDAANWARLVRSEAGDLVVSLFDVES</sequence>
<accession>A0ABR0C7Z6</accession>
<feature type="region of interest" description="Disordered" evidence="1">
    <location>
        <begin position="94"/>
        <end position="116"/>
    </location>
</feature>
<comment type="caution">
    <text evidence="2">The sequence shown here is derived from an EMBL/GenBank/DDBJ whole genome shotgun (WGS) entry which is preliminary data.</text>
</comment>
<evidence type="ECO:0000256" key="1">
    <source>
        <dbReference type="SAM" id="MobiDB-lite"/>
    </source>
</evidence>
<gene>
    <name evidence="2" type="ORF">Purlil1_3354</name>
</gene>
<dbReference type="SUPFAM" id="SSF56112">
    <property type="entry name" value="Protein kinase-like (PK-like)"/>
    <property type="match status" value="1"/>
</dbReference>
<evidence type="ECO:0000313" key="2">
    <source>
        <dbReference type="EMBL" id="KAK4092101.1"/>
    </source>
</evidence>
<reference evidence="2 3" key="1">
    <citation type="journal article" date="2024" name="Microbiol. Resour. Announc.">
        <title>Genome annotations for the ascomycete fungi Trichoderma harzianum, Trichoderma aggressivum, and Purpureocillium lilacinum.</title>
        <authorList>
            <person name="Beijen E.P.W."/>
            <person name="Ohm R.A."/>
        </authorList>
    </citation>
    <scope>NUCLEOTIDE SEQUENCE [LARGE SCALE GENOMIC DNA]</scope>
    <source>
        <strain evidence="2 3">CBS 150709</strain>
    </source>
</reference>
<organism evidence="2 3">
    <name type="scientific">Purpureocillium lilacinum</name>
    <name type="common">Paecilomyces lilacinus</name>
    <dbReference type="NCBI Taxonomy" id="33203"/>
    <lineage>
        <taxon>Eukaryota</taxon>
        <taxon>Fungi</taxon>
        <taxon>Dikarya</taxon>
        <taxon>Ascomycota</taxon>
        <taxon>Pezizomycotina</taxon>
        <taxon>Sordariomycetes</taxon>
        <taxon>Hypocreomycetidae</taxon>
        <taxon>Hypocreales</taxon>
        <taxon>Ophiocordycipitaceae</taxon>
        <taxon>Purpureocillium</taxon>
    </lineage>
</organism>
<evidence type="ECO:0000313" key="3">
    <source>
        <dbReference type="Proteomes" id="UP001287286"/>
    </source>
</evidence>
<dbReference type="Gene3D" id="3.30.200.20">
    <property type="entry name" value="Phosphorylase Kinase, domain 1"/>
    <property type="match status" value="1"/>
</dbReference>
<name>A0ABR0C7Z6_PURLI</name>